<proteinExistence type="predicted"/>
<protein>
    <submittedName>
        <fullName evidence="1">Uncharacterized protein</fullName>
    </submittedName>
</protein>
<gene>
    <name evidence="1" type="ORF">FA13DRAFT_1883795</name>
</gene>
<dbReference type="AlphaFoldDB" id="A0A4Y7SZG7"/>
<dbReference type="Proteomes" id="UP000298030">
    <property type="component" value="Unassembled WGS sequence"/>
</dbReference>
<evidence type="ECO:0000313" key="1">
    <source>
        <dbReference type="EMBL" id="TEB27263.1"/>
    </source>
</evidence>
<sequence length="1019" mass="112910">MAKTDPQAHRKAATLTDLPTELKAIIVKLRRSQASLDSPNTHGGWRTVIRDLCLVSADLVPLCQEELFHSIRMEPEDCKFGQPVPGASDTLSLFPKLAESSPHLCKFVKQLSITIPNQVLSNDLATRIASTLRLMTNITQLGIEQDPRGRIGPMRSESLVEVERGIGLSGMVDALRGILKSEGLTHLMLKGIVVSPQDLMECIGLKHVYLMDSNLCFERGAQVSNTTQSEDFIYLKSIDVRTVKVPLQLETLKEVLPSAESLTYLIIKPSTHDPMSVRDQGILQWLHPNSFTTLVILDIAIHLDMNPHSETPNNWPRIRDPYFALASDGLLLQLTTLQKLDITVTIQAGAELKFDWKGSFGDQWGALDRMLVSSDGKLALKNLKVLSIWFAPRGDNYDLDRITRLGAYVLTRVSQGQFPRLCALRDEGAILFSFKYSVSPSIKKQWTAAQGGARQQLQSKQMKSDAQAPARECGALALRIMSGVDHGAGDDEKQWAKRGWQSYDVALAGPLSRTPFLTKKEGPAASLTRDATAVTLTDLPTELKAIIVKLRRSQAKLDNPLSRDGWHPAIRDLSLVSKDFLPLCQEELFKDVRLEPVNCKLGAKVFGSPDTLSLFSSLAESNPGLCGFVKTLSITIPNIALSKELATRIETVLGLITNVEKLSIAQDPRGPSGPLDVKSLTEVGRRARSPRVVDALREMMKSTRLSLLLLRGISLSPQDLMECTGLKSLLLSDSDLCSLQTSQLIQVTDPEETCRYGNVAQSQDPIYLETIHMGDGDPCFLAARAINQHPKLSLARVEIVNAPLQPEILSDVLEHAESLKYLSTKPSTHDPLVVRDKGVLQWLHPNSFRTLLALELSINFDMRRQPESPDTWPWIRDPYFALASDGLLLQLTALQKLEVKLSIQAGPDLDFDWNASFGDQWGALDRALVNSDGELTLKSLKSVWVRFAPLGDDYELEHVKRLKAYMRTRVHQRQFPRLSALCAKGGFSFVYKYSVSPLMKKKWTDAEDGVVPAVVAVAA</sequence>
<keyword evidence="2" id="KW-1185">Reference proteome</keyword>
<name>A0A4Y7SZG7_COPMI</name>
<evidence type="ECO:0000313" key="2">
    <source>
        <dbReference type="Proteomes" id="UP000298030"/>
    </source>
</evidence>
<accession>A0A4Y7SZG7</accession>
<comment type="caution">
    <text evidence="1">The sequence shown here is derived from an EMBL/GenBank/DDBJ whole genome shotgun (WGS) entry which is preliminary data.</text>
</comment>
<reference evidence="1 2" key="1">
    <citation type="journal article" date="2019" name="Nat. Ecol. Evol.">
        <title>Megaphylogeny resolves global patterns of mushroom evolution.</title>
        <authorList>
            <person name="Varga T."/>
            <person name="Krizsan K."/>
            <person name="Foldi C."/>
            <person name="Dima B."/>
            <person name="Sanchez-Garcia M."/>
            <person name="Sanchez-Ramirez S."/>
            <person name="Szollosi G.J."/>
            <person name="Szarkandi J.G."/>
            <person name="Papp V."/>
            <person name="Albert L."/>
            <person name="Andreopoulos W."/>
            <person name="Angelini C."/>
            <person name="Antonin V."/>
            <person name="Barry K.W."/>
            <person name="Bougher N.L."/>
            <person name="Buchanan P."/>
            <person name="Buyck B."/>
            <person name="Bense V."/>
            <person name="Catcheside P."/>
            <person name="Chovatia M."/>
            <person name="Cooper J."/>
            <person name="Damon W."/>
            <person name="Desjardin D."/>
            <person name="Finy P."/>
            <person name="Geml J."/>
            <person name="Haridas S."/>
            <person name="Hughes K."/>
            <person name="Justo A."/>
            <person name="Karasinski D."/>
            <person name="Kautmanova I."/>
            <person name="Kiss B."/>
            <person name="Kocsube S."/>
            <person name="Kotiranta H."/>
            <person name="LaButti K.M."/>
            <person name="Lechner B.E."/>
            <person name="Liimatainen K."/>
            <person name="Lipzen A."/>
            <person name="Lukacs Z."/>
            <person name="Mihaltcheva S."/>
            <person name="Morgado L.N."/>
            <person name="Niskanen T."/>
            <person name="Noordeloos M.E."/>
            <person name="Ohm R.A."/>
            <person name="Ortiz-Santana B."/>
            <person name="Ovrebo C."/>
            <person name="Racz N."/>
            <person name="Riley R."/>
            <person name="Savchenko A."/>
            <person name="Shiryaev A."/>
            <person name="Soop K."/>
            <person name="Spirin V."/>
            <person name="Szebenyi C."/>
            <person name="Tomsovsky M."/>
            <person name="Tulloss R.E."/>
            <person name="Uehling J."/>
            <person name="Grigoriev I.V."/>
            <person name="Vagvolgyi C."/>
            <person name="Papp T."/>
            <person name="Martin F.M."/>
            <person name="Miettinen O."/>
            <person name="Hibbett D.S."/>
            <person name="Nagy L.G."/>
        </authorList>
    </citation>
    <scope>NUCLEOTIDE SEQUENCE [LARGE SCALE GENOMIC DNA]</scope>
    <source>
        <strain evidence="1 2">FP101781</strain>
    </source>
</reference>
<organism evidence="1 2">
    <name type="scientific">Coprinellus micaceus</name>
    <name type="common">Glistening ink-cap mushroom</name>
    <name type="synonym">Coprinus micaceus</name>
    <dbReference type="NCBI Taxonomy" id="71717"/>
    <lineage>
        <taxon>Eukaryota</taxon>
        <taxon>Fungi</taxon>
        <taxon>Dikarya</taxon>
        <taxon>Basidiomycota</taxon>
        <taxon>Agaricomycotina</taxon>
        <taxon>Agaricomycetes</taxon>
        <taxon>Agaricomycetidae</taxon>
        <taxon>Agaricales</taxon>
        <taxon>Agaricineae</taxon>
        <taxon>Psathyrellaceae</taxon>
        <taxon>Coprinellus</taxon>
    </lineage>
</organism>
<dbReference type="EMBL" id="QPFP01000041">
    <property type="protein sequence ID" value="TEB27263.1"/>
    <property type="molecule type" value="Genomic_DNA"/>
</dbReference>